<gene>
    <name evidence="1" type="ORF">LYSCAS_19330</name>
</gene>
<evidence type="ECO:0000313" key="1">
    <source>
        <dbReference type="EMBL" id="BCT92909.1"/>
    </source>
</evidence>
<evidence type="ECO:0008006" key="3">
    <source>
        <dbReference type="Google" id="ProtNLM"/>
    </source>
</evidence>
<evidence type="ECO:0000313" key="2">
    <source>
        <dbReference type="Proteomes" id="UP000681317"/>
    </source>
</evidence>
<proteinExistence type="predicted"/>
<reference evidence="1 2" key="1">
    <citation type="submission" date="2021-03" db="EMBL/GenBank/DDBJ databases">
        <title>Complete Genome Sequences of Two Lysobacter Strains Isolated from Sea Water (Lysobacter caseinilyticus) and Soil (Lysobacter helvus) in South Korea.</title>
        <authorList>
            <person name="Watanabe Y."/>
            <person name="Arakawa K."/>
        </authorList>
    </citation>
    <scope>NUCLEOTIDE SEQUENCE [LARGE SCALE GENOMIC DNA]</scope>
    <source>
        <strain evidence="1 2">KVB24</strain>
    </source>
</reference>
<organism evidence="1 2">
    <name type="scientific">Noviluteimonas caseinilytica</name>
    <dbReference type="NCBI Taxonomy" id="2675101"/>
    <lineage>
        <taxon>Bacteria</taxon>
        <taxon>Pseudomonadati</taxon>
        <taxon>Pseudomonadota</taxon>
        <taxon>Gammaproteobacteria</taxon>
        <taxon>Lysobacterales</taxon>
        <taxon>Lysobacteraceae</taxon>
        <taxon>Noviluteimonas</taxon>
    </lineage>
</organism>
<dbReference type="InterPro" id="IPR025293">
    <property type="entry name" value="YfiR/HmsC-like"/>
</dbReference>
<sequence>MLLGAIACLLLSPPARPQPVPRALQVEAAFLVNFLRYTDWPPERAGVDVPWRIAVVGSADAAATVRAVAAAAGQVRGRRIQVELVALPRSGAVQAGRLRASHLVFLHDVEADRRNDILRSVAGAPVLTVGDDRDFAARGGMLGIVRIDARLGIEANPKAIDNGGLQVSAKVLKLARIRHGDLP</sequence>
<name>A0ABM7Q6G4_9GAMM</name>
<dbReference type="Pfam" id="PF13689">
    <property type="entry name" value="DUF4154"/>
    <property type="match status" value="1"/>
</dbReference>
<dbReference type="Proteomes" id="UP000681317">
    <property type="component" value="Chromosome"/>
</dbReference>
<dbReference type="EMBL" id="AP024545">
    <property type="protein sequence ID" value="BCT92909.1"/>
    <property type="molecule type" value="Genomic_DNA"/>
</dbReference>
<accession>A0ABM7Q6G4</accession>
<protein>
    <recommendedName>
        <fullName evidence="3">YfiR family protein</fullName>
    </recommendedName>
</protein>
<keyword evidence="2" id="KW-1185">Reference proteome</keyword>